<feature type="transmembrane region" description="Helical" evidence="7">
    <location>
        <begin position="177"/>
        <end position="195"/>
    </location>
</feature>
<accession>A0A7C9A0E5</accession>
<evidence type="ECO:0000256" key="5">
    <source>
        <dbReference type="ARBA" id="ARBA00022989"/>
    </source>
</evidence>
<protein>
    <recommendedName>
        <fullName evidence="8">Amino acid transporter transmembrane domain-containing protein</fullName>
    </recommendedName>
</protein>
<dbReference type="AlphaFoldDB" id="A0A7C9A0E5"/>
<keyword evidence="5 7" id="KW-1133">Transmembrane helix</keyword>
<keyword evidence="6 7" id="KW-0472">Membrane</keyword>
<organism evidence="9">
    <name type="scientific">Opuntia streptacantha</name>
    <name type="common">Prickly pear cactus</name>
    <name type="synonym">Opuntia cardona</name>
    <dbReference type="NCBI Taxonomy" id="393608"/>
    <lineage>
        <taxon>Eukaryota</taxon>
        <taxon>Viridiplantae</taxon>
        <taxon>Streptophyta</taxon>
        <taxon>Embryophyta</taxon>
        <taxon>Tracheophyta</taxon>
        <taxon>Spermatophyta</taxon>
        <taxon>Magnoliopsida</taxon>
        <taxon>eudicotyledons</taxon>
        <taxon>Gunneridae</taxon>
        <taxon>Pentapetalae</taxon>
        <taxon>Caryophyllales</taxon>
        <taxon>Cactineae</taxon>
        <taxon>Cactaceae</taxon>
        <taxon>Opuntioideae</taxon>
        <taxon>Opuntia</taxon>
    </lineage>
</organism>
<proteinExistence type="predicted"/>
<evidence type="ECO:0000256" key="1">
    <source>
        <dbReference type="ARBA" id="ARBA00004370"/>
    </source>
</evidence>
<comment type="subcellular location">
    <subcellularLocation>
        <location evidence="1">Membrane</location>
    </subcellularLocation>
</comment>
<dbReference type="GO" id="GO:0006865">
    <property type="term" value="P:amino acid transport"/>
    <property type="evidence" value="ECO:0007669"/>
    <property type="project" value="UniProtKB-KW"/>
</dbReference>
<feature type="transmembrane region" description="Helical" evidence="7">
    <location>
        <begin position="237"/>
        <end position="262"/>
    </location>
</feature>
<reference evidence="9" key="2">
    <citation type="submission" date="2020-07" db="EMBL/GenBank/DDBJ databases">
        <authorList>
            <person name="Vera ALvarez R."/>
            <person name="Arias-Moreno D.M."/>
            <person name="Jimenez-Jacinto V."/>
            <person name="Jimenez-Bremont J.F."/>
            <person name="Swaminathan K."/>
            <person name="Moose S.P."/>
            <person name="Guerrero-Gonzalez M.L."/>
            <person name="Marino-Ramirez L."/>
            <person name="Landsman D."/>
            <person name="Rodriguez-Kessler M."/>
            <person name="Delgado-Sanchez P."/>
        </authorList>
    </citation>
    <scope>NUCLEOTIDE SEQUENCE</scope>
    <source>
        <tissue evidence="9">Cladode</tissue>
    </source>
</reference>
<dbReference type="Pfam" id="PF01490">
    <property type="entry name" value="Aa_trans"/>
    <property type="match status" value="1"/>
</dbReference>
<keyword evidence="2" id="KW-0813">Transport</keyword>
<evidence type="ECO:0000256" key="2">
    <source>
        <dbReference type="ARBA" id="ARBA00022448"/>
    </source>
</evidence>
<dbReference type="InterPro" id="IPR013057">
    <property type="entry name" value="AA_transpt_TM"/>
</dbReference>
<evidence type="ECO:0000313" key="9">
    <source>
        <dbReference type="EMBL" id="MBA4654831.1"/>
    </source>
</evidence>
<keyword evidence="4" id="KW-0029">Amino-acid transport</keyword>
<name>A0A7C9A0E5_OPUST</name>
<feature type="transmembrane region" description="Helical" evidence="7">
    <location>
        <begin position="143"/>
        <end position="165"/>
    </location>
</feature>
<reference evidence="9" key="1">
    <citation type="journal article" date="2013" name="J. Plant Res.">
        <title>Effect of fungi and light on seed germination of three Opuntia species from semiarid lands of central Mexico.</title>
        <authorList>
            <person name="Delgado-Sanchez P."/>
            <person name="Jimenez-Bremont J.F."/>
            <person name="Guerrero-Gonzalez Mde L."/>
            <person name="Flores J."/>
        </authorList>
    </citation>
    <scope>NUCLEOTIDE SEQUENCE</scope>
    <source>
        <tissue evidence="9">Cladode</tissue>
    </source>
</reference>
<dbReference type="PANTHER" id="PTHR48017">
    <property type="entry name" value="OS05G0424000 PROTEIN-RELATED"/>
    <property type="match status" value="1"/>
</dbReference>
<evidence type="ECO:0000256" key="6">
    <source>
        <dbReference type="ARBA" id="ARBA00023136"/>
    </source>
</evidence>
<feature type="domain" description="Amino acid transporter transmembrane" evidence="8">
    <location>
        <begin position="48"/>
        <end position="257"/>
    </location>
</feature>
<keyword evidence="3 7" id="KW-0812">Transmembrane</keyword>
<sequence>MLSQKQAEEAIVPTFNDNDTHSGLETKGDDAEKDDHSGGFNMKSLLWHGGSVWDAWFSCASNQVAQVLLTLPYSFSQLGMLSGVVLQVLYGIMGSWTAYLISVLYVEYRSRKEKEGVNFKNHVIQWFEVLDGLLGPYWKAVGLGFNCTFLLFGSVIQLIGCASNIYYVNDRLDKRTWTYIFGACCATTVFIPSFHNYRIWSFLGLGMTTYTAWYMTIASIVHGQAEGVTHSGPTKLVLYFTGATNILYTFGGHAVTVFCRFFRISRS</sequence>
<dbReference type="GO" id="GO:0016020">
    <property type="term" value="C:membrane"/>
    <property type="evidence" value="ECO:0007669"/>
    <property type="project" value="UniProtKB-SubCell"/>
</dbReference>
<evidence type="ECO:0000256" key="4">
    <source>
        <dbReference type="ARBA" id="ARBA00022970"/>
    </source>
</evidence>
<feature type="transmembrane region" description="Helical" evidence="7">
    <location>
        <begin position="202"/>
        <end position="225"/>
    </location>
</feature>
<feature type="transmembrane region" description="Helical" evidence="7">
    <location>
        <begin position="84"/>
        <end position="106"/>
    </location>
</feature>
<dbReference type="EMBL" id="GISG01184944">
    <property type="protein sequence ID" value="MBA4654831.1"/>
    <property type="molecule type" value="Transcribed_RNA"/>
</dbReference>
<evidence type="ECO:0000256" key="7">
    <source>
        <dbReference type="SAM" id="Phobius"/>
    </source>
</evidence>
<evidence type="ECO:0000256" key="3">
    <source>
        <dbReference type="ARBA" id="ARBA00022692"/>
    </source>
</evidence>
<evidence type="ECO:0000259" key="8">
    <source>
        <dbReference type="Pfam" id="PF01490"/>
    </source>
</evidence>